<organism evidence="1 2">
    <name type="scientific">Hibiscus sabdariffa</name>
    <name type="common">roselle</name>
    <dbReference type="NCBI Taxonomy" id="183260"/>
    <lineage>
        <taxon>Eukaryota</taxon>
        <taxon>Viridiplantae</taxon>
        <taxon>Streptophyta</taxon>
        <taxon>Embryophyta</taxon>
        <taxon>Tracheophyta</taxon>
        <taxon>Spermatophyta</taxon>
        <taxon>Magnoliopsida</taxon>
        <taxon>eudicotyledons</taxon>
        <taxon>Gunneridae</taxon>
        <taxon>Pentapetalae</taxon>
        <taxon>rosids</taxon>
        <taxon>malvids</taxon>
        <taxon>Malvales</taxon>
        <taxon>Malvaceae</taxon>
        <taxon>Malvoideae</taxon>
        <taxon>Hibiscus</taxon>
    </lineage>
</organism>
<protein>
    <submittedName>
        <fullName evidence="1">Uncharacterized protein</fullName>
    </submittedName>
</protein>
<sequence>MSIETFMSQKTANALYYCLWGQFAYNINFCPVDFHASAGDFIGEHYSFIDHEMSFFPIEYKICFFASGENFFKIVETASEVITKHGEIIHKDLHEVFIHIGKNCCHASLKSGRGIA</sequence>
<evidence type="ECO:0000313" key="2">
    <source>
        <dbReference type="Proteomes" id="UP001472677"/>
    </source>
</evidence>
<reference evidence="1 2" key="1">
    <citation type="journal article" date="2024" name="G3 (Bethesda)">
        <title>Genome assembly of Hibiscus sabdariffa L. provides insights into metabolisms of medicinal natural products.</title>
        <authorList>
            <person name="Kim T."/>
        </authorList>
    </citation>
    <scope>NUCLEOTIDE SEQUENCE [LARGE SCALE GENOMIC DNA]</scope>
    <source>
        <strain evidence="1">TK-2024</strain>
        <tissue evidence="1">Old leaves</tissue>
    </source>
</reference>
<name>A0ABR2E9T2_9ROSI</name>
<gene>
    <name evidence="1" type="ORF">V6N12_002713</name>
</gene>
<accession>A0ABR2E9T2</accession>
<keyword evidence="2" id="KW-1185">Reference proteome</keyword>
<dbReference type="EMBL" id="JBBPBM010000017">
    <property type="protein sequence ID" value="KAK8556305.1"/>
    <property type="molecule type" value="Genomic_DNA"/>
</dbReference>
<comment type="caution">
    <text evidence="1">The sequence shown here is derived from an EMBL/GenBank/DDBJ whole genome shotgun (WGS) entry which is preliminary data.</text>
</comment>
<dbReference type="Proteomes" id="UP001472677">
    <property type="component" value="Unassembled WGS sequence"/>
</dbReference>
<evidence type="ECO:0000313" key="1">
    <source>
        <dbReference type="EMBL" id="KAK8556305.1"/>
    </source>
</evidence>
<proteinExistence type="predicted"/>